<evidence type="ECO:0000256" key="1">
    <source>
        <dbReference type="ARBA" id="ARBA00004370"/>
    </source>
</evidence>
<feature type="compositionally biased region" description="Polar residues" evidence="5">
    <location>
        <begin position="336"/>
        <end position="348"/>
    </location>
</feature>
<dbReference type="SUPFAM" id="SSF48726">
    <property type="entry name" value="Immunoglobulin"/>
    <property type="match status" value="2"/>
</dbReference>
<evidence type="ECO:0000256" key="3">
    <source>
        <dbReference type="ARBA" id="ARBA00023136"/>
    </source>
</evidence>
<dbReference type="GO" id="GO:0016020">
    <property type="term" value="C:membrane"/>
    <property type="evidence" value="ECO:0007669"/>
    <property type="project" value="UniProtKB-SubCell"/>
</dbReference>
<dbReference type="Gene3D" id="2.60.40.10">
    <property type="entry name" value="Immunoglobulins"/>
    <property type="match status" value="2"/>
</dbReference>
<dbReference type="InterPro" id="IPR013783">
    <property type="entry name" value="Ig-like_fold"/>
</dbReference>
<dbReference type="Proteomes" id="UP000694563">
    <property type="component" value="Chromosome 30"/>
</dbReference>
<dbReference type="InterPro" id="IPR015631">
    <property type="entry name" value="CD2/SLAM_rcpt"/>
</dbReference>
<reference evidence="7" key="3">
    <citation type="submission" date="2025-09" db="UniProtKB">
        <authorList>
            <consortium name="Ensembl"/>
        </authorList>
    </citation>
    <scope>IDENTIFICATION</scope>
</reference>
<dbReference type="PANTHER" id="PTHR12080">
    <property type="entry name" value="SIGNALING LYMPHOCYTIC ACTIVATION MOLECULE"/>
    <property type="match status" value="1"/>
</dbReference>
<evidence type="ECO:0000313" key="8">
    <source>
        <dbReference type="Proteomes" id="UP000694563"/>
    </source>
</evidence>
<feature type="domain" description="Ig-like" evidence="6">
    <location>
        <begin position="125"/>
        <end position="201"/>
    </location>
</feature>
<name>A0A8C3UWX7_CATUS</name>
<protein>
    <recommendedName>
        <fullName evidence="6">Ig-like domain-containing protein</fullName>
    </recommendedName>
</protein>
<dbReference type="InterPro" id="IPR036179">
    <property type="entry name" value="Ig-like_dom_sf"/>
</dbReference>
<keyword evidence="2" id="KW-0732">Signal</keyword>
<evidence type="ECO:0000256" key="4">
    <source>
        <dbReference type="ARBA" id="ARBA00023180"/>
    </source>
</evidence>
<sequence length="348" mass="38804">NLPSSTQLAFISLPYHLEPTCTSDTEEVSGTVGRSVIFRTQDMTDGNAFWNFGNDPIVTASFEDPPHALFSKPTFEKRFAVSEKGRALSISQLRLQDAGTYSVTIGEKRFTFILHVYSKWELAEPTVTCEAQNCSSDGNCRFSLRCSVSGTDLGNVSYTWREGDRPWDEGSMVLWVNKSDLEVLGPLRCTARNPVSNRSVTVRTPDLLCAGESWERWEFGMGWDGNVEGGVILPLIPKLRIWGVSPLTPRSVPWDMRGSHEGKINGFCPLKVARNLGFKQTNKQTNKHKKKKKEKNKTQKNPPKPKQPTKRIFPVLGAGSSSQSHRAQGGRDEEQFPSSSSEGFWGQS</sequence>
<evidence type="ECO:0000259" key="6">
    <source>
        <dbReference type="PROSITE" id="PS50835"/>
    </source>
</evidence>
<keyword evidence="3" id="KW-0472">Membrane</keyword>
<proteinExistence type="predicted"/>
<keyword evidence="4" id="KW-0325">Glycoprotein</keyword>
<dbReference type="AlphaFoldDB" id="A0A8C3UWX7"/>
<evidence type="ECO:0000256" key="2">
    <source>
        <dbReference type="ARBA" id="ARBA00022729"/>
    </source>
</evidence>
<reference evidence="7" key="1">
    <citation type="submission" date="2020-10" db="EMBL/GenBank/DDBJ databases">
        <title>Catharus ustulatus (Swainson's thrush) genome, bCatUst1, primary haplotype v2.</title>
        <authorList>
            <person name="Delmore K."/>
            <person name="Vafadar M."/>
            <person name="Formenti G."/>
            <person name="Chow W."/>
            <person name="Pelan S."/>
            <person name="Howe K."/>
            <person name="Rhie A."/>
            <person name="Mountcastle J."/>
            <person name="Haase B."/>
            <person name="Fedrigo O."/>
            <person name="Jarvis E.D."/>
        </authorList>
    </citation>
    <scope>NUCLEOTIDE SEQUENCE [LARGE SCALE GENOMIC DNA]</scope>
</reference>
<dbReference type="PROSITE" id="PS50835">
    <property type="entry name" value="IG_LIKE"/>
    <property type="match status" value="1"/>
</dbReference>
<feature type="region of interest" description="Disordered" evidence="5">
    <location>
        <begin position="278"/>
        <end position="348"/>
    </location>
</feature>
<dbReference type="PANTHER" id="PTHR12080:SF55">
    <property type="entry name" value="LYMPHOCYTE FUNCTION-ASSOCIATED ANTIGEN 3"/>
    <property type="match status" value="1"/>
</dbReference>
<dbReference type="Ensembl" id="ENSCUST00005020067.1">
    <property type="protein sequence ID" value="ENSCUSP00005019335.1"/>
    <property type="gene ID" value="ENSCUSG00005012376.1"/>
</dbReference>
<dbReference type="InterPro" id="IPR007110">
    <property type="entry name" value="Ig-like_dom"/>
</dbReference>
<comment type="subcellular location">
    <subcellularLocation>
        <location evidence="1">Membrane</location>
    </subcellularLocation>
</comment>
<feature type="compositionally biased region" description="Basic residues" evidence="5">
    <location>
        <begin position="285"/>
        <end position="295"/>
    </location>
</feature>
<organism evidence="7 8">
    <name type="scientific">Catharus ustulatus</name>
    <name type="common">Russet-backed thrush</name>
    <name type="synonym">Hylocichla ustulatus</name>
    <dbReference type="NCBI Taxonomy" id="91951"/>
    <lineage>
        <taxon>Eukaryota</taxon>
        <taxon>Metazoa</taxon>
        <taxon>Chordata</taxon>
        <taxon>Craniata</taxon>
        <taxon>Vertebrata</taxon>
        <taxon>Euteleostomi</taxon>
        <taxon>Archelosauria</taxon>
        <taxon>Archosauria</taxon>
        <taxon>Dinosauria</taxon>
        <taxon>Saurischia</taxon>
        <taxon>Theropoda</taxon>
        <taxon>Coelurosauria</taxon>
        <taxon>Aves</taxon>
        <taxon>Neognathae</taxon>
        <taxon>Neoaves</taxon>
        <taxon>Telluraves</taxon>
        <taxon>Australaves</taxon>
        <taxon>Passeriformes</taxon>
        <taxon>Turdidae</taxon>
        <taxon>Catharus</taxon>
    </lineage>
</organism>
<accession>A0A8C3UWX7</accession>
<keyword evidence="8" id="KW-1185">Reference proteome</keyword>
<reference evidence="7" key="2">
    <citation type="submission" date="2025-08" db="UniProtKB">
        <authorList>
            <consortium name="Ensembl"/>
        </authorList>
    </citation>
    <scope>IDENTIFICATION</scope>
</reference>
<evidence type="ECO:0000256" key="5">
    <source>
        <dbReference type="SAM" id="MobiDB-lite"/>
    </source>
</evidence>
<evidence type="ECO:0000313" key="7">
    <source>
        <dbReference type="Ensembl" id="ENSCUSP00005019335.1"/>
    </source>
</evidence>